<dbReference type="Gene3D" id="1.10.443.10">
    <property type="entry name" value="Intergrase catalytic core"/>
    <property type="match status" value="1"/>
</dbReference>
<name>A0ABQ4SKP6_9HYPH</name>
<keyword evidence="4" id="KW-1185">Reference proteome</keyword>
<feature type="domain" description="Tyr recombinase" evidence="2">
    <location>
        <begin position="1"/>
        <end position="65"/>
    </location>
</feature>
<accession>A0ABQ4SKP6</accession>
<keyword evidence="1" id="KW-0233">DNA recombination</keyword>
<dbReference type="Pfam" id="PF00589">
    <property type="entry name" value="Phage_integrase"/>
    <property type="match status" value="1"/>
</dbReference>
<dbReference type="PROSITE" id="PS51898">
    <property type="entry name" value="TYR_RECOMBINASE"/>
    <property type="match status" value="1"/>
</dbReference>
<dbReference type="InterPro" id="IPR013762">
    <property type="entry name" value="Integrase-like_cat_sf"/>
</dbReference>
<evidence type="ECO:0000259" key="2">
    <source>
        <dbReference type="PROSITE" id="PS51898"/>
    </source>
</evidence>
<gene>
    <name evidence="3" type="primary">xerC_5</name>
    <name evidence="3" type="ORF">GMJLKIPL_4934</name>
</gene>
<evidence type="ECO:0000313" key="3">
    <source>
        <dbReference type="EMBL" id="GJE02983.1"/>
    </source>
</evidence>
<sequence>MADIISEPVAGFDRNPHMFRHSLASGLLRAGSNLDAIGTVLRHRSPESTAIYAKVDTAMLVEVAQPWPGDASC</sequence>
<comment type="caution">
    <text evidence="3">The sequence shown here is derived from an EMBL/GenBank/DDBJ whole genome shotgun (WGS) entry which is preliminary data.</text>
</comment>
<evidence type="ECO:0000313" key="4">
    <source>
        <dbReference type="Proteomes" id="UP001055153"/>
    </source>
</evidence>
<proteinExistence type="predicted"/>
<dbReference type="Proteomes" id="UP001055153">
    <property type="component" value="Unassembled WGS sequence"/>
</dbReference>
<protein>
    <submittedName>
        <fullName evidence="3">Tyrosine recombinase XerC</fullName>
    </submittedName>
</protein>
<evidence type="ECO:0000256" key="1">
    <source>
        <dbReference type="ARBA" id="ARBA00023172"/>
    </source>
</evidence>
<dbReference type="RefSeq" id="WP_306423414.1">
    <property type="nucleotide sequence ID" value="NZ_BPQQ01000066.1"/>
</dbReference>
<reference evidence="3" key="2">
    <citation type="submission" date="2021-08" db="EMBL/GenBank/DDBJ databases">
        <authorList>
            <person name="Tani A."/>
            <person name="Ola A."/>
            <person name="Ogura Y."/>
            <person name="Katsura K."/>
            <person name="Hayashi T."/>
        </authorList>
    </citation>
    <scope>NUCLEOTIDE SEQUENCE</scope>
    <source>
        <strain evidence="3">DSM 17168</strain>
    </source>
</reference>
<dbReference type="InterPro" id="IPR011010">
    <property type="entry name" value="DNA_brk_join_enz"/>
</dbReference>
<reference evidence="3" key="1">
    <citation type="journal article" date="2021" name="Front. Microbiol.">
        <title>Comprehensive Comparative Genomics and Phenotyping of Methylobacterium Species.</title>
        <authorList>
            <person name="Alessa O."/>
            <person name="Ogura Y."/>
            <person name="Fujitani Y."/>
            <person name="Takami H."/>
            <person name="Hayashi T."/>
            <person name="Sahin N."/>
            <person name="Tani A."/>
        </authorList>
    </citation>
    <scope>NUCLEOTIDE SEQUENCE</scope>
    <source>
        <strain evidence="3">DSM 17168</strain>
    </source>
</reference>
<organism evidence="3 4">
    <name type="scientific">Methylobacterium isbiliense</name>
    <dbReference type="NCBI Taxonomy" id="315478"/>
    <lineage>
        <taxon>Bacteria</taxon>
        <taxon>Pseudomonadati</taxon>
        <taxon>Pseudomonadota</taxon>
        <taxon>Alphaproteobacteria</taxon>
        <taxon>Hyphomicrobiales</taxon>
        <taxon>Methylobacteriaceae</taxon>
        <taxon>Methylobacterium</taxon>
    </lineage>
</organism>
<dbReference type="InterPro" id="IPR002104">
    <property type="entry name" value="Integrase_catalytic"/>
</dbReference>
<dbReference type="SUPFAM" id="SSF56349">
    <property type="entry name" value="DNA breaking-rejoining enzymes"/>
    <property type="match status" value="1"/>
</dbReference>
<dbReference type="EMBL" id="BPQQ01000066">
    <property type="protein sequence ID" value="GJE02983.1"/>
    <property type="molecule type" value="Genomic_DNA"/>
</dbReference>